<name>A0A2T0R6P7_9ACTN</name>
<feature type="binding site" evidence="5">
    <location>
        <begin position="239"/>
        <end position="242"/>
    </location>
    <ligand>
        <name>substrate</name>
    </ligand>
</feature>
<organism evidence="7 8">
    <name type="scientific">Kineococcus rhizosphaerae</name>
    <dbReference type="NCBI Taxonomy" id="559628"/>
    <lineage>
        <taxon>Bacteria</taxon>
        <taxon>Bacillati</taxon>
        <taxon>Actinomycetota</taxon>
        <taxon>Actinomycetes</taxon>
        <taxon>Kineosporiales</taxon>
        <taxon>Kineosporiaceae</taxon>
        <taxon>Kineococcus</taxon>
    </lineage>
</organism>
<comment type="caution">
    <text evidence="7">The sequence shown here is derived from an EMBL/GenBank/DDBJ whole genome shotgun (WGS) entry which is preliminary data.</text>
</comment>
<keyword evidence="2" id="KW-0378">Hydrolase</keyword>
<proteinExistence type="predicted"/>
<gene>
    <name evidence="7" type="ORF">CLV37_103278</name>
</gene>
<dbReference type="CDD" id="cd04701">
    <property type="entry name" value="Asparaginase_2"/>
    <property type="match status" value="1"/>
</dbReference>
<protein>
    <submittedName>
        <fullName evidence="7">Asparaginase</fullName>
    </submittedName>
</protein>
<dbReference type="AlphaFoldDB" id="A0A2T0R6P7"/>
<sequence length="318" mass="32908">MRDTRDEESVARPGETRMWSVPAVGPFSLALHGGAGGRIEELSAERRESFEAGLRRAHGAGRAVLADGGTALDAVCAAVEQLEDDPLFNAGRGAALAADGTVEHDAAVMDDDGRAGAVAVSRHAKNPVRLARAVLDNSTHLLLVDPSRDLATGWDLEVREQEYFVTQARREQLERIHALRLAAPRHGTVGAVARDRAGRVAAATSTGGMAAQSAGRVGDSPVIGAGTYARGDSLAVSCTGEGEAFIRGVVSYDIAARMRYLGSSLPDAVRATVHAELTAKGASGGLVAVAPDGSVVAAHNSPTMFAAFEGQDGLVLLT</sequence>
<dbReference type="Proteomes" id="UP000238083">
    <property type="component" value="Unassembled WGS sequence"/>
</dbReference>
<dbReference type="GO" id="GO:0016811">
    <property type="term" value="F:hydrolase activity, acting on carbon-nitrogen (but not peptide) bonds, in linear amides"/>
    <property type="evidence" value="ECO:0007669"/>
    <property type="project" value="UniProtKB-ARBA"/>
</dbReference>
<dbReference type="EMBL" id="PVZF01000003">
    <property type="protein sequence ID" value="PRY16846.1"/>
    <property type="molecule type" value="Genomic_DNA"/>
</dbReference>
<evidence type="ECO:0000313" key="7">
    <source>
        <dbReference type="EMBL" id="PRY16846.1"/>
    </source>
</evidence>
<evidence type="ECO:0000256" key="5">
    <source>
        <dbReference type="PIRSR" id="PIRSR600246-2"/>
    </source>
</evidence>
<dbReference type="GO" id="GO:0008233">
    <property type="term" value="F:peptidase activity"/>
    <property type="evidence" value="ECO:0007669"/>
    <property type="project" value="UniProtKB-KW"/>
</dbReference>
<dbReference type="RefSeq" id="WP_211298490.1">
    <property type="nucleotide sequence ID" value="NZ_PVZF01000003.1"/>
</dbReference>
<evidence type="ECO:0000256" key="3">
    <source>
        <dbReference type="ARBA" id="ARBA00022813"/>
    </source>
</evidence>
<dbReference type="FunFam" id="3.60.20.30:FF:000001">
    <property type="entry name" value="Isoaspartyl peptidase/L-asparaginase"/>
    <property type="match status" value="1"/>
</dbReference>
<feature type="site" description="Cleavage; by autolysis" evidence="6">
    <location>
        <begin position="187"/>
        <end position="188"/>
    </location>
</feature>
<feature type="binding site" evidence="5">
    <location>
        <begin position="216"/>
        <end position="219"/>
    </location>
    <ligand>
        <name>substrate</name>
    </ligand>
</feature>
<dbReference type="Gene3D" id="3.60.20.30">
    <property type="entry name" value="(Glycosyl)asparaginase"/>
    <property type="match status" value="1"/>
</dbReference>
<evidence type="ECO:0000313" key="8">
    <source>
        <dbReference type="Proteomes" id="UP000238083"/>
    </source>
</evidence>
<dbReference type="PANTHER" id="PTHR10188:SF6">
    <property type="entry name" value="N(4)-(BETA-N-ACETYLGLUCOSAMINYL)-L-ASPARAGINASE"/>
    <property type="match status" value="1"/>
</dbReference>
<evidence type="ECO:0000256" key="4">
    <source>
        <dbReference type="PIRSR" id="PIRSR600246-1"/>
    </source>
</evidence>
<keyword evidence="8" id="KW-1185">Reference proteome</keyword>
<dbReference type="SUPFAM" id="SSF56235">
    <property type="entry name" value="N-terminal nucleophile aminohydrolases (Ntn hydrolases)"/>
    <property type="match status" value="1"/>
</dbReference>
<feature type="active site" description="Nucleophile" evidence="4">
    <location>
        <position position="188"/>
    </location>
</feature>
<dbReference type="PANTHER" id="PTHR10188">
    <property type="entry name" value="L-ASPARAGINASE"/>
    <property type="match status" value="1"/>
</dbReference>
<evidence type="ECO:0000256" key="6">
    <source>
        <dbReference type="PIRSR" id="PIRSR600246-3"/>
    </source>
</evidence>
<keyword evidence="3" id="KW-0068">Autocatalytic cleavage</keyword>
<dbReference type="GO" id="GO:0006508">
    <property type="term" value="P:proteolysis"/>
    <property type="evidence" value="ECO:0007669"/>
    <property type="project" value="UniProtKB-KW"/>
</dbReference>
<evidence type="ECO:0000256" key="2">
    <source>
        <dbReference type="ARBA" id="ARBA00022801"/>
    </source>
</evidence>
<evidence type="ECO:0000256" key="1">
    <source>
        <dbReference type="ARBA" id="ARBA00022670"/>
    </source>
</evidence>
<dbReference type="Pfam" id="PF01112">
    <property type="entry name" value="Asparaginase_2"/>
    <property type="match status" value="1"/>
</dbReference>
<keyword evidence="1" id="KW-0645">Protease</keyword>
<dbReference type="InterPro" id="IPR000246">
    <property type="entry name" value="Peptidase_T2"/>
</dbReference>
<reference evidence="7 8" key="1">
    <citation type="submission" date="2018-03" db="EMBL/GenBank/DDBJ databases">
        <title>Genomic Encyclopedia of Archaeal and Bacterial Type Strains, Phase II (KMG-II): from individual species to whole genera.</title>
        <authorList>
            <person name="Goeker M."/>
        </authorList>
    </citation>
    <scope>NUCLEOTIDE SEQUENCE [LARGE SCALE GENOMIC DNA]</scope>
    <source>
        <strain evidence="7 8">DSM 19711</strain>
    </source>
</reference>
<dbReference type="InterPro" id="IPR029055">
    <property type="entry name" value="Ntn_hydrolases_N"/>
</dbReference>
<accession>A0A2T0R6P7</accession>